<feature type="domain" description="BIG2" evidence="1">
    <location>
        <begin position="1457"/>
        <end position="1533"/>
    </location>
</feature>
<feature type="domain" description="BIG2" evidence="1">
    <location>
        <begin position="1623"/>
        <end position="1702"/>
    </location>
</feature>
<dbReference type="Gene3D" id="3.30.160.710">
    <property type="match status" value="21"/>
</dbReference>
<sequence length="3064" mass="311308">MDGTLTVGKAMLTITADNKSRIYGAANPALTVSYSGFVNGDTPASITAPSVSTTATTASAAGTYPIVAIGAASANYAFTYVNGVLTVGKAMLTITADNKSRIYGAANPALTVSYSGFVNGDTPSSITAPSVSTTATTASAAGTYSIVATGAASANYTFTYVNGVLTVGKATLTITANNKSKIYGAANPALTVSYSGFVNGDTPSSITAPSVSTTATTTSPSGAYPIVASGAASANYDITYVDGVLTVGKAMLTITANNKSKIYGAANPALTVSYSGFVNGDTPSSITAPSVSTTATTASAAGTYPIVASGAASANYDITYVDGTLTVGKAMLTITADDKSKIYGAANPALTVSYSGFVNGDTEASITMPSVSTTATTASAAGTYPIVAIGAASPNYNFTYVNGILTVGKAMLTITANDKSKIYGAVNPALTVSYSGFVNGDTPSSITTPVVTTTATTASAAGTYPIVASGAASANYDITYVDGALTVGKATLTITADNKSKIYGTANPTLSVSYSGLVNGDTPSSITPPVVNTTATAASAAGVYPIVASGAASANYDITYVDGTLTVGKAALTITAEDKSKVYGAVNPALTVRYSGFVNGDTVASITEPSISTTATTASAAGTYPIVAIGAASANYNITYVNGTLTVGKAALTITAEDKSKVYGAANPVLTVRYSGFVNGDTEASITEPSISTTATAVSATGTYPITAIGAASANYNITYVNGTLTIGKAALTITAEDKSKIYGAANPVLTVHYSGFVNGDTETSIIQPSISTTATAASAVGTYPIVAGGAVSANYDITYVDGTLTVGKAALTITAEDKGKIYGAANPVLTVSYSGFVNGDTKASITEPSISTTATTASAVGTYPVVASGAASANYNITYVDGTLTVGKAMLTITADNKAKIFGAENPVLTVSYSGFVNGDTEASITQPAISTTATTASPAGAYPIVANAAASANYEITYVNGTLSVGKAMLTITADNKSKIYGSTNPALTVTYSGFVNGDTEASITAPSVSTAATAASAVGTYPIVASGAASANYNITYVPGTLTVGKAMLTITADNKSKIYGAANPALTVTYSGFVNGDTQASITIPSVSTPATAASAAGTYAIVASGAASANYEFTYAEGTLTVGKAALSATADNKSKIYGTDNPVLTVTYSGFVNGDDASALAVQATAQTAATKQSSVGTYPVSASGAVSDNYNISYHSGTLTVTKALLTAKADNKARNYNEENPALTVTYIGFVNGDTESVLDVQASAATTAVKSSPAGDYVITAAGGTDNNYALAYESGILSIGKSAAVLTVADLPTGKKYGDADFVLVASGNHTQTPLVYTSSNPGVATISSDGTVHITGAGSTTVIVSQEANGNYAAATEVAGALVISKSVLTVTASDVSRKYLENNPVLGVQYSGFVNGEDESALTSPAGASTPATVSTPVGAYDITPSGAVSPNYEFVYKKGTLTIIKTDAVIDFAELPVKTYGDQDFSVVTGSPNPESPLTYVSSNTGVATIDGNGKIHITGAGSTDITVSQAAGTNYESAPSRTRTLTVNKKSLQITAENKSKKYLEPNPEFTAAYSGFVNGEDAADLSSQVSFTTTADNTSPAGTYPIVASGAASANYEIAYENGTLVVNQTGSLITFNELAMRTFGDAAFSAGAQSVHLETPLVYTSSNTNVASVDQNGLISITGAGQALITVSQASSANYEAAKPVSQQLTVLKSPAAISVTSAGTRTYGDADFALNAGSGNPESGISYNSSDPAVATVNSQGIVQIAGAGNAVITVTQAASANFEAAVPVTMNIKVAKKAAEISFEALPVKTFGDADFAPAAVGTHAESTVVYSSSNPAVATIVNGNIHINGAGTSVITASLAESNNYLAAANVTRMLTVNKAPALISFSSLPAKKYGDVDFAAGAGSNHAESGITYRSSDPSVVTISGGNIHITGAGTAVVTASMPESANYAAAEDVPQTITVSKAPLVAKADNKARNYNENNPALTVSYIGFVNGETETVLDTKADASTNAVVSSPAGEYTISVNGATDNNYEFAYQAGILTIGKSEAVLSLAGIPGKQYGDSDFAVTAASNHSETPLQYSSSNPAVATVSAQGVVHITGAGSATITVSQAGNINYAVAADVSRTFTVQKAPLKVSVADASRKYGRENPEFSISYNGFVNGENEGYLKGRVGVRTPATASSPAGQYAIQLFGGASDNYEIGYENGTLTIGQAENSISFAELPGKTYGDADFSVIAGSDNTEAPLQYTSANPGVATIDANGRIHIVGAGSSVITVSQPASENYAAGISQSHTLTVAKKDLHITAENKSKKYGEPNPEFTAVYTGFVNGDDAGDLTSAATMYTTALINSETGIYPILIGGAASGNYAVSYDNGTLIVNPAESFITFGELSAKTYGDMDFAAGAGSLHSETPLQYTSSNAGVATVDGNGKIHITGAGEAIISVSQAAGSNYEASQPVLQALRVLKSTSSVVIPSIGTKTYGDADFALNVNTNNTESALQYNSSNSGVFTVSEEGTVHITGAGNAVLTVTQPSGNNFNAATAVSVNLMVRKKAAAIGFGVLASKTFGDADFAADATSNHSETAITYTSGDNRIATIVDGKIHIVSAGTVTITASQAESANYLATAVSRSLVITKAVPVITVAAVGTKTYGDADFALSAGSTDQTTRISYISSNPAVAIVTGDMVRVVGSGITTIKASQAGSQNFEAADTTFDLVVNKAVLTVTAEDKKRKVGQPNPEFTIAYSGFVNNENESVLTSRANAATDAIISSPIGEYDILVSGGGALNYNLVYQTGTLSVVTGARTLEFGVLPVKTYGDADFEPGAVTDPWNVVIYSSSDTTVAKIVDGKIRITGAGKSVITATIPESMYGDLTVRTQELTVQKAPQTITFAPLPDLQRKGQEYQVLATASSGLPVSMTSSNPWVATVKGMKVKPEGMGSAMITVSQEGDKNYLPAKAVVQELHVVDSTLTSDPVKVSQLVTPDGDGINDALIIEGITNYPENHFVVFTRTGTKVYEVSNYDNGDVSFSGKEAFTGQFRTRSKLPQGTYYYVLRYKSNGEWKRKTGFFVLKYNQ</sequence>
<feature type="domain" description="BIG2" evidence="1">
    <location>
        <begin position="1793"/>
        <end position="1868"/>
    </location>
</feature>
<dbReference type="Pfam" id="PF18676">
    <property type="entry name" value="MBG_2"/>
    <property type="match status" value="22"/>
</dbReference>
<dbReference type="InterPro" id="IPR003343">
    <property type="entry name" value="Big_2"/>
</dbReference>
<comment type="caution">
    <text evidence="2">The sequence shown here is derived from an EMBL/GenBank/DDBJ whole genome shotgun (WGS) entry which is preliminary data.</text>
</comment>
<keyword evidence="3" id="KW-1185">Reference proteome</keyword>
<proteinExistence type="predicted"/>
<reference evidence="2 3" key="1">
    <citation type="submission" date="2018-04" db="EMBL/GenBank/DDBJ databases">
        <title>Pedobacter chongqingensis sp. nov., isolated from a rottenly hemp rope.</title>
        <authorList>
            <person name="Cai Y."/>
        </authorList>
    </citation>
    <scope>NUCLEOTIDE SEQUENCE [LARGE SCALE GENOMIC DNA]</scope>
    <source>
        <strain evidence="2 3">FJ4-8</strain>
    </source>
</reference>
<dbReference type="InterPro" id="IPR008964">
    <property type="entry name" value="Invasin/intimin_cell_adhesion"/>
</dbReference>
<name>A0A2U2PD29_9SPHI</name>
<gene>
    <name evidence="2" type="ORF">DDR33_18500</name>
</gene>
<dbReference type="InterPro" id="IPR041286">
    <property type="entry name" value="MBG_2"/>
</dbReference>
<organism evidence="2 3">
    <name type="scientific">Pararcticibacter amylolyticus</name>
    <dbReference type="NCBI Taxonomy" id="2173175"/>
    <lineage>
        <taxon>Bacteria</taxon>
        <taxon>Pseudomonadati</taxon>
        <taxon>Bacteroidota</taxon>
        <taxon>Sphingobacteriia</taxon>
        <taxon>Sphingobacteriales</taxon>
        <taxon>Sphingobacteriaceae</taxon>
        <taxon>Pararcticibacter</taxon>
    </lineage>
</organism>
<feature type="domain" description="BIG2" evidence="1">
    <location>
        <begin position="2042"/>
        <end position="2116"/>
    </location>
</feature>
<dbReference type="EMBL" id="QEAS01000016">
    <property type="protein sequence ID" value="PWG79273.1"/>
    <property type="molecule type" value="Genomic_DNA"/>
</dbReference>
<dbReference type="Pfam" id="PF13585">
    <property type="entry name" value="CHU_C"/>
    <property type="match status" value="1"/>
</dbReference>
<protein>
    <recommendedName>
        <fullName evidence="1">BIG2 domain-containing protein</fullName>
    </recommendedName>
</protein>
<dbReference type="Gene3D" id="2.60.40.1080">
    <property type="match status" value="8"/>
</dbReference>
<dbReference type="Proteomes" id="UP000245647">
    <property type="component" value="Unassembled WGS sequence"/>
</dbReference>
<accession>A0A2U2PD29</accession>
<dbReference type="SUPFAM" id="SSF49373">
    <property type="entry name" value="Invasin/intimin cell-adhesion fragments"/>
    <property type="match status" value="11"/>
</dbReference>
<feature type="domain" description="BIG2" evidence="1">
    <location>
        <begin position="1881"/>
        <end position="1950"/>
    </location>
</feature>
<evidence type="ECO:0000259" key="1">
    <source>
        <dbReference type="SMART" id="SM00635"/>
    </source>
</evidence>
<dbReference type="RefSeq" id="WP_109417289.1">
    <property type="nucleotide sequence ID" value="NZ_QEAS01000016.1"/>
</dbReference>
<evidence type="ECO:0000313" key="3">
    <source>
        <dbReference type="Proteomes" id="UP000245647"/>
    </source>
</evidence>
<feature type="domain" description="BIG2" evidence="1">
    <location>
        <begin position="1710"/>
        <end position="1785"/>
    </location>
</feature>
<dbReference type="SMART" id="SM00635">
    <property type="entry name" value="BID_2"/>
    <property type="match status" value="6"/>
</dbReference>
<evidence type="ECO:0000313" key="2">
    <source>
        <dbReference type="EMBL" id="PWG79273.1"/>
    </source>
</evidence>